<proteinExistence type="predicted"/>
<evidence type="ECO:0000313" key="2">
    <source>
        <dbReference type="EMBL" id="QXJ24252.1"/>
    </source>
</evidence>
<sequence length="279" mass="28128">MPLVGTGEIIAGGPGVGAFNAVLLEHATAIAAGAEAAAAPVILQISENTVKYHGAAAPVVAAALATARRAAVPVAVHLDHATSIDLVYEAVELGVGSVMFDASTLPYDDNVAATAEVARWCHIRGVLVEGELGEVGGKDGAHAPGARTDPAQAAAYVAATGVDALAVAAGTSHGMITRDAVLDLALISELRDAVPVPLVLHGSSGVPDETLAAAVRHGLTKVNIATRLNAVLTAEIRRALGDAPGLVDPRRYLGSARTAVSQEVARLLEVLRGGILGDN</sequence>
<dbReference type="PANTHER" id="PTHR30304:SF0">
    <property type="entry name" value="D-TAGATOSE-1,6-BISPHOSPHATE ALDOLASE SUBUNIT GATY-RELATED"/>
    <property type="match status" value="1"/>
</dbReference>
<protein>
    <submittedName>
        <fullName evidence="2">Class II fructose-bisphosphate aldolase</fullName>
    </submittedName>
</protein>
<dbReference type="InterPro" id="IPR000771">
    <property type="entry name" value="FBA_II"/>
</dbReference>
<dbReference type="PANTHER" id="PTHR30304">
    <property type="entry name" value="D-TAGATOSE-1,6-BISPHOSPHATE ALDOLASE"/>
    <property type="match status" value="1"/>
</dbReference>
<accession>A0ABX8R3H7</accession>
<dbReference type="Proteomes" id="UP001049518">
    <property type="component" value="Chromosome"/>
</dbReference>
<gene>
    <name evidence="2" type="ORF">AGRA3207_005534</name>
</gene>
<dbReference type="EMBL" id="CP059572">
    <property type="protein sequence ID" value="QXJ24252.1"/>
    <property type="molecule type" value="Genomic_DNA"/>
</dbReference>
<dbReference type="PIRSF" id="PIRSF001359">
    <property type="entry name" value="F_bP_aldolase_II"/>
    <property type="match status" value="1"/>
</dbReference>
<evidence type="ECO:0000313" key="3">
    <source>
        <dbReference type="Proteomes" id="UP001049518"/>
    </source>
</evidence>
<comment type="cofactor">
    <cofactor evidence="1">
        <name>Zn(2+)</name>
        <dbReference type="ChEBI" id="CHEBI:29105"/>
    </cofactor>
</comment>
<dbReference type="SUPFAM" id="SSF51569">
    <property type="entry name" value="Aldolase"/>
    <property type="match status" value="1"/>
</dbReference>
<evidence type="ECO:0000256" key="1">
    <source>
        <dbReference type="ARBA" id="ARBA00001947"/>
    </source>
</evidence>
<keyword evidence="3" id="KW-1185">Reference proteome</keyword>
<reference evidence="2" key="1">
    <citation type="submission" date="2020-07" db="EMBL/GenBank/DDBJ databases">
        <authorList>
            <person name="Tarantini F.S."/>
            <person name="Hong K.W."/>
            <person name="Chan K.G."/>
        </authorList>
    </citation>
    <scope>NUCLEOTIDE SEQUENCE</scope>
    <source>
        <strain evidence="2">32-07</strain>
    </source>
</reference>
<organism evidence="2 3">
    <name type="scientific">Actinomadura graeca</name>
    <dbReference type="NCBI Taxonomy" id="2750812"/>
    <lineage>
        <taxon>Bacteria</taxon>
        <taxon>Bacillati</taxon>
        <taxon>Actinomycetota</taxon>
        <taxon>Actinomycetes</taxon>
        <taxon>Streptosporangiales</taxon>
        <taxon>Thermomonosporaceae</taxon>
        <taxon>Actinomadura</taxon>
    </lineage>
</organism>
<dbReference type="Gene3D" id="3.20.20.70">
    <property type="entry name" value="Aldolase class I"/>
    <property type="match status" value="1"/>
</dbReference>
<dbReference type="Pfam" id="PF01116">
    <property type="entry name" value="F_bP_aldolase"/>
    <property type="match status" value="1"/>
</dbReference>
<name>A0ABX8R3H7_9ACTN</name>
<dbReference type="RefSeq" id="WP_231329951.1">
    <property type="nucleotide sequence ID" value="NZ_CP059572.1"/>
</dbReference>
<dbReference type="InterPro" id="IPR013785">
    <property type="entry name" value="Aldolase_TIM"/>
</dbReference>
<dbReference type="InterPro" id="IPR050246">
    <property type="entry name" value="Class_II_FBP_aldolase"/>
</dbReference>